<feature type="transmembrane region" description="Helical" evidence="1">
    <location>
        <begin position="108"/>
        <end position="131"/>
    </location>
</feature>
<keyword evidence="1" id="KW-0812">Transmembrane</keyword>
<evidence type="ECO:0008006" key="4">
    <source>
        <dbReference type="Google" id="ProtNLM"/>
    </source>
</evidence>
<name>A0ABW2CMQ4_9ACTN</name>
<keyword evidence="1" id="KW-0472">Membrane</keyword>
<organism evidence="2 3">
    <name type="scientific">Actinomadura yumaensis</name>
    <dbReference type="NCBI Taxonomy" id="111807"/>
    <lineage>
        <taxon>Bacteria</taxon>
        <taxon>Bacillati</taxon>
        <taxon>Actinomycetota</taxon>
        <taxon>Actinomycetes</taxon>
        <taxon>Streptosporangiales</taxon>
        <taxon>Thermomonosporaceae</taxon>
        <taxon>Actinomadura</taxon>
    </lineage>
</organism>
<feature type="transmembrane region" description="Helical" evidence="1">
    <location>
        <begin position="53"/>
        <end position="70"/>
    </location>
</feature>
<evidence type="ECO:0000256" key="1">
    <source>
        <dbReference type="SAM" id="Phobius"/>
    </source>
</evidence>
<keyword evidence="1" id="KW-1133">Transmembrane helix</keyword>
<evidence type="ECO:0000313" key="2">
    <source>
        <dbReference type="EMBL" id="MFC6882206.1"/>
    </source>
</evidence>
<feature type="transmembrane region" description="Helical" evidence="1">
    <location>
        <begin position="82"/>
        <end position="101"/>
    </location>
</feature>
<reference evidence="3" key="1">
    <citation type="journal article" date="2019" name="Int. J. Syst. Evol. Microbiol.">
        <title>The Global Catalogue of Microorganisms (GCM) 10K type strain sequencing project: providing services to taxonomists for standard genome sequencing and annotation.</title>
        <authorList>
            <consortium name="The Broad Institute Genomics Platform"/>
            <consortium name="The Broad Institute Genome Sequencing Center for Infectious Disease"/>
            <person name="Wu L."/>
            <person name="Ma J."/>
        </authorList>
    </citation>
    <scope>NUCLEOTIDE SEQUENCE [LARGE SCALE GENOMIC DNA]</scope>
    <source>
        <strain evidence="3">JCM 3369</strain>
    </source>
</reference>
<proteinExistence type="predicted"/>
<dbReference type="Proteomes" id="UP001596380">
    <property type="component" value="Unassembled WGS sequence"/>
</dbReference>
<dbReference type="RefSeq" id="WP_160822706.1">
    <property type="nucleotide sequence ID" value="NZ_JBHSXS010000012.1"/>
</dbReference>
<dbReference type="EMBL" id="JBHSXS010000012">
    <property type="protein sequence ID" value="MFC6882206.1"/>
    <property type="molecule type" value="Genomic_DNA"/>
</dbReference>
<sequence length="133" mass="13485">MLPVTLDTVRVFLHVLAATVWVGGQITLAALVPVLRATAPDAIGPSARRFNQVAWGAFAVLVATGIWNVVDVGDAFQGSYGTTLVVKLVVVAVSGVSALAHARAKSTVGLAVFGALTALSALAALLLGVVLRG</sequence>
<evidence type="ECO:0000313" key="3">
    <source>
        <dbReference type="Proteomes" id="UP001596380"/>
    </source>
</evidence>
<accession>A0ABW2CMQ4</accession>
<feature type="transmembrane region" description="Helical" evidence="1">
    <location>
        <begin position="12"/>
        <end position="32"/>
    </location>
</feature>
<gene>
    <name evidence="2" type="ORF">ACFQKB_20805</name>
</gene>
<comment type="caution">
    <text evidence="2">The sequence shown here is derived from an EMBL/GenBank/DDBJ whole genome shotgun (WGS) entry which is preliminary data.</text>
</comment>
<protein>
    <recommendedName>
        <fullName evidence="4">Copper resistance protein D</fullName>
    </recommendedName>
</protein>
<keyword evidence="3" id="KW-1185">Reference proteome</keyword>